<organism evidence="2 3">
    <name type="scientific">Ferruginivarius sediminum</name>
    <dbReference type="NCBI Taxonomy" id="2661937"/>
    <lineage>
        <taxon>Bacteria</taxon>
        <taxon>Pseudomonadati</taxon>
        <taxon>Pseudomonadota</taxon>
        <taxon>Alphaproteobacteria</taxon>
        <taxon>Rhodospirillales</taxon>
        <taxon>Rhodospirillaceae</taxon>
        <taxon>Ferruginivarius</taxon>
    </lineage>
</organism>
<dbReference type="PANTHER" id="PTHR40112:SF1">
    <property type="entry name" value="H2HPP ISOMERASE"/>
    <property type="match status" value="1"/>
</dbReference>
<name>A0A369T7S0_9PROT</name>
<dbReference type="InterPro" id="IPR014710">
    <property type="entry name" value="RmlC-like_jellyroll"/>
</dbReference>
<reference evidence="2 3" key="1">
    <citation type="submission" date="2018-07" db="EMBL/GenBank/DDBJ databases">
        <title>Venubactetium sediminum gen. nov., sp. nov., isolated from a marine solar saltern.</title>
        <authorList>
            <person name="Wang S."/>
        </authorList>
    </citation>
    <scope>NUCLEOTIDE SEQUENCE [LARGE SCALE GENOMIC DNA]</scope>
    <source>
        <strain evidence="2 3">WD2A32</strain>
    </source>
</reference>
<dbReference type="RefSeq" id="WP_114582623.1">
    <property type="nucleotide sequence ID" value="NZ_QPMH01000012.1"/>
</dbReference>
<accession>A0A369T7S0</accession>
<comment type="caution">
    <text evidence="2">The sequence shown here is derived from an EMBL/GenBank/DDBJ whole genome shotgun (WGS) entry which is preliminary data.</text>
</comment>
<dbReference type="Gene3D" id="2.60.120.10">
    <property type="entry name" value="Jelly Rolls"/>
    <property type="match status" value="1"/>
</dbReference>
<dbReference type="InterPro" id="IPR013096">
    <property type="entry name" value="Cupin_2"/>
</dbReference>
<dbReference type="EMBL" id="QPMH01000012">
    <property type="protein sequence ID" value="RDD61371.1"/>
    <property type="molecule type" value="Genomic_DNA"/>
</dbReference>
<protein>
    <submittedName>
        <fullName evidence="2">Cupin domain-containing protein</fullName>
    </submittedName>
</protein>
<dbReference type="PANTHER" id="PTHR40112">
    <property type="entry name" value="H2HPP ISOMERASE"/>
    <property type="match status" value="1"/>
</dbReference>
<dbReference type="CDD" id="cd02238">
    <property type="entry name" value="cupin_KdgF"/>
    <property type="match status" value="1"/>
</dbReference>
<dbReference type="InterPro" id="IPR011051">
    <property type="entry name" value="RmlC_Cupin_sf"/>
</dbReference>
<evidence type="ECO:0000313" key="2">
    <source>
        <dbReference type="EMBL" id="RDD61371.1"/>
    </source>
</evidence>
<dbReference type="Proteomes" id="UP000253941">
    <property type="component" value="Unassembled WGS sequence"/>
</dbReference>
<evidence type="ECO:0000259" key="1">
    <source>
        <dbReference type="Pfam" id="PF07883"/>
    </source>
</evidence>
<feature type="domain" description="Cupin type-2" evidence="1">
    <location>
        <begin position="32"/>
        <end position="98"/>
    </location>
</feature>
<sequence length="107" mass="12350">MNFHYRKDLKPHELIEGYQGRFVHSDRMTVAHWDIKAGYEVPEHTHENEMVINVVEGQFEVTVDDETKVLGPGDVAIVPSFARHKARAITDCRCIDVFSPVREPYKV</sequence>
<proteinExistence type="predicted"/>
<evidence type="ECO:0000313" key="3">
    <source>
        <dbReference type="Proteomes" id="UP000253941"/>
    </source>
</evidence>
<keyword evidence="3" id="KW-1185">Reference proteome</keyword>
<dbReference type="InterPro" id="IPR052535">
    <property type="entry name" value="Bacilysin_H2HPP_isomerase"/>
</dbReference>
<gene>
    <name evidence="2" type="ORF">DRB17_12885</name>
</gene>
<dbReference type="Pfam" id="PF07883">
    <property type="entry name" value="Cupin_2"/>
    <property type="match status" value="1"/>
</dbReference>
<dbReference type="AlphaFoldDB" id="A0A369T7S0"/>
<dbReference type="SUPFAM" id="SSF51182">
    <property type="entry name" value="RmlC-like cupins"/>
    <property type="match status" value="1"/>
</dbReference>